<dbReference type="Proteomes" id="UP000053097">
    <property type="component" value="Unassembled WGS sequence"/>
</dbReference>
<evidence type="ECO:0000313" key="3">
    <source>
        <dbReference type="Proteomes" id="UP000053097"/>
    </source>
</evidence>
<feature type="region of interest" description="Disordered" evidence="1">
    <location>
        <begin position="25"/>
        <end position="63"/>
    </location>
</feature>
<evidence type="ECO:0000256" key="1">
    <source>
        <dbReference type="SAM" id="MobiDB-lite"/>
    </source>
</evidence>
<evidence type="ECO:0000313" key="2">
    <source>
        <dbReference type="EMBL" id="EZA59077.1"/>
    </source>
</evidence>
<feature type="compositionally biased region" description="Basic and acidic residues" evidence="1">
    <location>
        <begin position="31"/>
        <end position="44"/>
    </location>
</feature>
<organism evidence="2 3">
    <name type="scientific">Ooceraea biroi</name>
    <name type="common">Clonal raider ant</name>
    <name type="synonym">Cerapachys biroi</name>
    <dbReference type="NCBI Taxonomy" id="2015173"/>
    <lineage>
        <taxon>Eukaryota</taxon>
        <taxon>Metazoa</taxon>
        <taxon>Ecdysozoa</taxon>
        <taxon>Arthropoda</taxon>
        <taxon>Hexapoda</taxon>
        <taxon>Insecta</taxon>
        <taxon>Pterygota</taxon>
        <taxon>Neoptera</taxon>
        <taxon>Endopterygota</taxon>
        <taxon>Hymenoptera</taxon>
        <taxon>Apocrita</taxon>
        <taxon>Aculeata</taxon>
        <taxon>Formicoidea</taxon>
        <taxon>Formicidae</taxon>
        <taxon>Dorylinae</taxon>
        <taxon>Ooceraea</taxon>
    </lineage>
</organism>
<dbReference type="EMBL" id="KK107109">
    <property type="protein sequence ID" value="EZA59077.1"/>
    <property type="molecule type" value="Genomic_DNA"/>
</dbReference>
<dbReference type="AlphaFoldDB" id="A0A026WSR8"/>
<reference evidence="2 3" key="1">
    <citation type="journal article" date="2014" name="Curr. Biol.">
        <title>The genome of the clonal raider ant Cerapachys biroi.</title>
        <authorList>
            <person name="Oxley P.R."/>
            <person name="Ji L."/>
            <person name="Fetter-Pruneda I."/>
            <person name="McKenzie S.K."/>
            <person name="Li C."/>
            <person name="Hu H."/>
            <person name="Zhang G."/>
            <person name="Kronauer D.J."/>
        </authorList>
    </citation>
    <scope>NUCLEOTIDE SEQUENCE [LARGE SCALE GENOMIC DNA]</scope>
</reference>
<sequence length="63" mass="7307">MHCKFVRTAEDDGCYFQRPERRVKISLSPERGNRTAEEREERQGAEPQRVTPRPELPASHVAT</sequence>
<name>A0A026WSR8_OOCBI</name>
<gene>
    <name evidence="2" type="ORF">X777_15718</name>
</gene>
<proteinExistence type="predicted"/>
<accession>A0A026WSR8</accession>
<protein>
    <submittedName>
        <fullName evidence="2">Uncharacterized protein</fullName>
    </submittedName>
</protein>
<keyword evidence="3" id="KW-1185">Reference proteome</keyword>